<evidence type="ECO:0000259" key="2">
    <source>
        <dbReference type="Pfam" id="PF00135"/>
    </source>
</evidence>
<dbReference type="STRING" id="1448316.A0A395H736"/>
<dbReference type="AlphaFoldDB" id="A0A395H736"/>
<dbReference type="Gene3D" id="3.40.50.1820">
    <property type="entry name" value="alpha/beta hydrolase"/>
    <property type="match status" value="1"/>
</dbReference>
<evidence type="ECO:0000256" key="1">
    <source>
        <dbReference type="SAM" id="SignalP"/>
    </source>
</evidence>
<organism evidence="3 4">
    <name type="scientific">Aspergillus ibericus CBS 121593</name>
    <dbReference type="NCBI Taxonomy" id="1448316"/>
    <lineage>
        <taxon>Eukaryota</taxon>
        <taxon>Fungi</taxon>
        <taxon>Dikarya</taxon>
        <taxon>Ascomycota</taxon>
        <taxon>Pezizomycotina</taxon>
        <taxon>Eurotiomycetes</taxon>
        <taxon>Eurotiomycetidae</taxon>
        <taxon>Eurotiales</taxon>
        <taxon>Aspergillaceae</taxon>
        <taxon>Aspergillus</taxon>
        <taxon>Aspergillus subgen. Circumdati</taxon>
    </lineage>
</organism>
<dbReference type="EMBL" id="KZ824428">
    <property type="protein sequence ID" value="RAL03369.1"/>
    <property type="molecule type" value="Genomic_DNA"/>
</dbReference>
<dbReference type="PANTHER" id="PTHR11559">
    <property type="entry name" value="CARBOXYLESTERASE"/>
    <property type="match status" value="1"/>
</dbReference>
<protein>
    <submittedName>
        <fullName evidence="3">Alpha/beta-hydrolase</fullName>
    </submittedName>
</protein>
<dbReference type="GeneID" id="37218835"/>
<evidence type="ECO:0000313" key="4">
    <source>
        <dbReference type="Proteomes" id="UP000249402"/>
    </source>
</evidence>
<feature type="chain" id="PRO_5017458532" evidence="1">
    <location>
        <begin position="20"/>
        <end position="586"/>
    </location>
</feature>
<dbReference type="GO" id="GO:0016787">
    <property type="term" value="F:hydrolase activity"/>
    <property type="evidence" value="ECO:0007669"/>
    <property type="project" value="UniProtKB-KW"/>
</dbReference>
<dbReference type="InterPro" id="IPR029058">
    <property type="entry name" value="AB_hydrolase_fold"/>
</dbReference>
<evidence type="ECO:0000313" key="3">
    <source>
        <dbReference type="EMBL" id="RAL03369.1"/>
    </source>
</evidence>
<dbReference type="OrthoDB" id="408631at2759"/>
<proteinExistence type="predicted"/>
<dbReference type="VEuPathDB" id="FungiDB:BO80DRAFT_17611"/>
<dbReference type="Pfam" id="PF00135">
    <property type="entry name" value="COesterase"/>
    <property type="match status" value="1"/>
</dbReference>
<dbReference type="Proteomes" id="UP000249402">
    <property type="component" value="Unassembled WGS sequence"/>
</dbReference>
<keyword evidence="4" id="KW-1185">Reference proteome</keyword>
<feature type="signal peptide" evidence="1">
    <location>
        <begin position="1"/>
        <end position="19"/>
    </location>
</feature>
<feature type="domain" description="Carboxylesterase type B" evidence="2">
    <location>
        <begin position="46"/>
        <end position="531"/>
    </location>
</feature>
<sequence length="586" mass="62713">MIFSRTSLLLGTLCASGLASPMPSSPSAPIVHLPDSDVWFTGTAGNETESFLNIRFGQDTSGSNRFAPPKPYAYPAGSVVNATQSGAACPQQKDPIPTFPLFDNVTHISEDCLTLRVDRPAHTSPSDRLPVLVFIYGGGDTIGQIYDSAYDPTLLVSGAAAKGIPVLYVAMNYRLGIFGFASSPALNASDSLNAGLLDQRLALWWIQDHIAAFGGDPDQVTIFGESDGATSVGLQLTAYGGQVSQVPFRRAIMESGGATADPGTAWDQSGQHTAVLIDKVNCTAPTSQAELACLRQLPMRSLLHTAYAYELTIDSMGGMDVFKPVSPSTFIPDRPSTLLKTGQFARDIDLISGWCENDGAFFTSTDLETSSDVAESLRASYPRLSNATIAQALQLYPLSDFSNDTTVNPPVSAQYFRASQMARDLGFTCPSLLMVQTNAQYASHPRVSNYLYALNQTAFAEVFAVENLTYYGVPHFSDIPYIFNTVTDGLLAPVSTDSDRQLAAAIGASWASFATFGDPSQVNGTVPGWLQALPVQIRSTLESSIVPKLRVLGGPDARFTGQGYHEDLVPRCAFWNSAEVVAELGI</sequence>
<gene>
    <name evidence="3" type="ORF">BO80DRAFT_17611</name>
</gene>
<dbReference type="InterPro" id="IPR002018">
    <property type="entry name" value="CarbesteraseB"/>
</dbReference>
<dbReference type="RefSeq" id="XP_025577696.1">
    <property type="nucleotide sequence ID" value="XM_025713970.1"/>
</dbReference>
<dbReference type="InterPro" id="IPR050309">
    <property type="entry name" value="Type-B_Carboxylest/Lipase"/>
</dbReference>
<keyword evidence="3" id="KW-0378">Hydrolase</keyword>
<accession>A0A395H736</accession>
<dbReference type="SUPFAM" id="SSF53474">
    <property type="entry name" value="alpha/beta-Hydrolases"/>
    <property type="match status" value="1"/>
</dbReference>
<reference evidence="3 4" key="1">
    <citation type="submission" date="2018-02" db="EMBL/GenBank/DDBJ databases">
        <title>The genomes of Aspergillus section Nigri reveals drivers in fungal speciation.</title>
        <authorList>
            <consortium name="DOE Joint Genome Institute"/>
            <person name="Vesth T.C."/>
            <person name="Nybo J."/>
            <person name="Theobald S."/>
            <person name="Brandl J."/>
            <person name="Frisvad J.C."/>
            <person name="Nielsen K.F."/>
            <person name="Lyhne E.K."/>
            <person name="Kogle M.E."/>
            <person name="Kuo A."/>
            <person name="Riley R."/>
            <person name="Clum A."/>
            <person name="Nolan M."/>
            <person name="Lipzen A."/>
            <person name="Salamov A."/>
            <person name="Henrissat B."/>
            <person name="Wiebenga A."/>
            <person name="De vries R.P."/>
            <person name="Grigoriev I.V."/>
            <person name="Mortensen U.H."/>
            <person name="Andersen M.R."/>
            <person name="Baker S.E."/>
        </authorList>
    </citation>
    <scope>NUCLEOTIDE SEQUENCE [LARGE SCALE GENOMIC DNA]</scope>
    <source>
        <strain evidence="3 4">CBS 121593</strain>
    </source>
</reference>
<name>A0A395H736_9EURO</name>
<keyword evidence="1" id="KW-0732">Signal</keyword>